<keyword evidence="2" id="KW-1185">Reference proteome</keyword>
<proteinExistence type="predicted"/>
<dbReference type="InterPro" id="IPR007263">
    <property type="entry name" value="DCC1-like"/>
</dbReference>
<dbReference type="STRING" id="1505087.AYJ54_36500"/>
<evidence type="ECO:0000313" key="1">
    <source>
        <dbReference type="EMBL" id="OAE96778.1"/>
    </source>
</evidence>
<accession>A0A176Y771</accession>
<dbReference type="OrthoDB" id="9785438at2"/>
<gene>
    <name evidence="1" type="ORF">AYJ54_36500</name>
</gene>
<protein>
    <recommendedName>
        <fullName evidence="3">Thiol-disulfide oxidoreductase</fullName>
    </recommendedName>
</protein>
<dbReference type="AlphaFoldDB" id="A0A176Y771"/>
<dbReference type="RefSeq" id="WP_063709104.1">
    <property type="nucleotide sequence ID" value="NZ_LUUB01000129.1"/>
</dbReference>
<reference evidence="1 2" key="1">
    <citation type="submission" date="2016-03" db="EMBL/GenBank/DDBJ databases">
        <title>Draft Genome Sequence of the Strain BR 10245 (Bradyrhizobium sp.) isolated from nodules of Centrolobium paraense.</title>
        <authorList>
            <person name="Simoes-Araujo J.L.Sr."/>
            <person name="Barauna A.C."/>
            <person name="Silva K."/>
            <person name="Zilli J.E."/>
        </authorList>
    </citation>
    <scope>NUCLEOTIDE SEQUENCE [LARGE SCALE GENOMIC DNA]</scope>
    <source>
        <strain evidence="1 2">BR 10245</strain>
    </source>
</reference>
<dbReference type="Proteomes" id="UP000076959">
    <property type="component" value="Unassembled WGS sequence"/>
</dbReference>
<dbReference type="InterPro" id="IPR052927">
    <property type="entry name" value="DCC_oxidoreductase"/>
</dbReference>
<comment type="caution">
    <text evidence="1">The sequence shown here is derived from an EMBL/GenBank/DDBJ whole genome shotgun (WGS) entry which is preliminary data.</text>
</comment>
<dbReference type="PANTHER" id="PTHR33639">
    <property type="entry name" value="THIOL-DISULFIDE OXIDOREDUCTASE DCC"/>
    <property type="match status" value="1"/>
</dbReference>
<dbReference type="PANTHER" id="PTHR33639:SF2">
    <property type="entry name" value="DUF393 DOMAIN-CONTAINING PROTEIN"/>
    <property type="match status" value="1"/>
</dbReference>
<evidence type="ECO:0008006" key="3">
    <source>
        <dbReference type="Google" id="ProtNLM"/>
    </source>
</evidence>
<dbReference type="GO" id="GO:0015035">
    <property type="term" value="F:protein-disulfide reductase activity"/>
    <property type="evidence" value="ECO:0007669"/>
    <property type="project" value="InterPro"/>
</dbReference>
<dbReference type="EMBL" id="LUUB01000129">
    <property type="protein sequence ID" value="OAE96778.1"/>
    <property type="molecule type" value="Genomic_DNA"/>
</dbReference>
<dbReference type="Pfam" id="PF04134">
    <property type="entry name" value="DCC1-like"/>
    <property type="match status" value="1"/>
</dbReference>
<name>A0A176Y771_9BRAD</name>
<organism evidence="1 2">
    <name type="scientific">Bradyrhizobium centrolobii</name>
    <dbReference type="NCBI Taxonomy" id="1505087"/>
    <lineage>
        <taxon>Bacteria</taxon>
        <taxon>Pseudomonadati</taxon>
        <taxon>Pseudomonadota</taxon>
        <taxon>Alphaproteobacteria</taxon>
        <taxon>Hyphomicrobiales</taxon>
        <taxon>Nitrobacteraceae</taxon>
        <taxon>Bradyrhizobium</taxon>
    </lineage>
</organism>
<evidence type="ECO:0000313" key="2">
    <source>
        <dbReference type="Proteomes" id="UP000076959"/>
    </source>
</evidence>
<sequence>MPKWPDDDVILFDGVCIFCSRWVRFVAARDTARRFRFTPIQSDYGTRLAKAFGIDPDDPDTNALIHGGEAFLKSDAALTVLSHLPGWGWVRVLFAVSRPLRNAVYDLVARNRYRIFGKYDACFVPDSDLRARVLE</sequence>